<name>A0A2K9V442_9CAUD</name>
<evidence type="ECO:0000313" key="4">
    <source>
        <dbReference type="EMBL" id="AUV56820.1"/>
    </source>
</evidence>
<keyword evidence="2" id="KW-0175">Coiled coil</keyword>
<protein>
    <recommendedName>
        <fullName evidence="3">3D domain-containing protein</fullName>
    </recommendedName>
</protein>
<evidence type="ECO:0000256" key="1">
    <source>
        <dbReference type="ARBA" id="ARBA00022729"/>
    </source>
</evidence>
<keyword evidence="1" id="KW-0732">Signal</keyword>
<evidence type="ECO:0000313" key="5">
    <source>
        <dbReference type="Proteomes" id="UP000241620"/>
    </source>
</evidence>
<dbReference type="RefSeq" id="YP_009797370.1">
    <property type="nucleotide sequence ID" value="NC_047914.1"/>
</dbReference>
<dbReference type="InterPro" id="IPR036908">
    <property type="entry name" value="RlpA-like_sf"/>
</dbReference>
<dbReference type="PANTHER" id="PTHR39160:SF4">
    <property type="entry name" value="RESUSCITATION-PROMOTING FACTOR RPFB"/>
    <property type="match status" value="1"/>
</dbReference>
<dbReference type="Proteomes" id="UP000241620">
    <property type="component" value="Segment"/>
</dbReference>
<accession>A0A2K9V442</accession>
<dbReference type="EMBL" id="MG711467">
    <property type="protein sequence ID" value="AUV56820.1"/>
    <property type="molecule type" value="Genomic_DNA"/>
</dbReference>
<dbReference type="CDD" id="cd14667">
    <property type="entry name" value="3D_containing_proteins"/>
    <property type="match status" value="1"/>
</dbReference>
<feature type="coiled-coil region" evidence="2">
    <location>
        <begin position="46"/>
        <end position="80"/>
    </location>
</feature>
<dbReference type="KEGG" id="vg:54987784"/>
<dbReference type="InterPro" id="IPR051933">
    <property type="entry name" value="Resuscitation_pf_RpfB"/>
</dbReference>
<dbReference type="SUPFAM" id="SSF50685">
    <property type="entry name" value="Barwin-like endoglucanases"/>
    <property type="match status" value="1"/>
</dbReference>
<evidence type="ECO:0000259" key="3">
    <source>
        <dbReference type="Pfam" id="PF06725"/>
    </source>
</evidence>
<sequence length="190" mass="20293">MRRKSPFHSLIVGVSCAMVGCILASTAYSRRVDELEIERDIYASRFQNWQMRAIDAEENASQLQTEVDNLTAELAAQIDLTLTYAGSFSCTAYCTEEYAHICGEGHGITSSGAKAQPGVTVAADTSILPYGTVIYIEGVGLRVVQDTGSAVVGNKLDVAVNTHAEALSWSGWGSHRVWIVTAGGDADADT</sequence>
<dbReference type="PANTHER" id="PTHR39160">
    <property type="entry name" value="CELL WALL-BINDING PROTEIN YOCH"/>
    <property type="match status" value="1"/>
</dbReference>
<dbReference type="InterPro" id="IPR059180">
    <property type="entry name" value="3D_YorM"/>
</dbReference>
<dbReference type="GeneID" id="54987784"/>
<dbReference type="GO" id="GO:0009254">
    <property type="term" value="P:peptidoglycan turnover"/>
    <property type="evidence" value="ECO:0007669"/>
    <property type="project" value="InterPro"/>
</dbReference>
<evidence type="ECO:0000256" key="2">
    <source>
        <dbReference type="SAM" id="Coils"/>
    </source>
</evidence>
<dbReference type="InterPro" id="IPR010611">
    <property type="entry name" value="3D_dom"/>
</dbReference>
<dbReference type="PROSITE" id="PS51257">
    <property type="entry name" value="PROKAR_LIPOPROTEIN"/>
    <property type="match status" value="1"/>
</dbReference>
<dbReference type="GO" id="GO:0004553">
    <property type="term" value="F:hydrolase activity, hydrolyzing O-glycosyl compounds"/>
    <property type="evidence" value="ECO:0007669"/>
    <property type="project" value="InterPro"/>
</dbReference>
<organism evidence="4 5">
    <name type="scientific">Faecalibacterium phage FP_Taranis</name>
    <dbReference type="NCBI Taxonomy" id="2070186"/>
    <lineage>
        <taxon>Viruses</taxon>
        <taxon>Duplodnaviria</taxon>
        <taxon>Heunggongvirae</taxon>
        <taxon>Uroviricota</taxon>
        <taxon>Caudoviricetes</taxon>
        <taxon>Taranisvirus</taxon>
        <taxon>Taranisvirus taranis</taxon>
    </lineage>
</organism>
<dbReference type="GO" id="GO:0019867">
    <property type="term" value="C:outer membrane"/>
    <property type="evidence" value="ECO:0007669"/>
    <property type="project" value="InterPro"/>
</dbReference>
<dbReference type="Gene3D" id="2.40.40.10">
    <property type="entry name" value="RlpA-like domain"/>
    <property type="match status" value="1"/>
</dbReference>
<proteinExistence type="predicted"/>
<reference evidence="4 5" key="1">
    <citation type="submission" date="2017-12" db="EMBL/GenBank/DDBJ databases">
        <title>Phages infecting Faecalibacterium prausnitzii belong to novel viral genera that help decipher intestinal viromes.</title>
        <authorList>
            <person name="Petit M.-A."/>
            <person name="De Paepe M."/>
            <person name="Benevides L."/>
            <person name="Langella P."/>
        </authorList>
    </citation>
    <scope>NUCLEOTIDE SEQUENCE [LARGE SCALE GENOMIC DNA]</scope>
</reference>
<dbReference type="Pfam" id="PF06725">
    <property type="entry name" value="3D"/>
    <property type="match status" value="1"/>
</dbReference>
<keyword evidence="5" id="KW-1185">Reference proteome</keyword>
<feature type="domain" description="3D" evidence="3">
    <location>
        <begin position="120"/>
        <end position="179"/>
    </location>
</feature>